<dbReference type="EMBL" id="CP061169">
    <property type="protein sequence ID" value="QPZ38379.1"/>
    <property type="molecule type" value="Genomic_DNA"/>
</dbReference>
<proteinExistence type="predicted"/>
<keyword evidence="1" id="KW-0812">Transmembrane</keyword>
<keyword evidence="1" id="KW-0472">Membrane</keyword>
<evidence type="ECO:0000256" key="1">
    <source>
        <dbReference type="SAM" id="Phobius"/>
    </source>
</evidence>
<keyword evidence="1" id="KW-1133">Transmembrane helix</keyword>
<sequence length="88" mass="9683">MTLPELRGQAFAIFITIFEAIGWAIFTLSAGILVDVFSIQTVFLWVLVILMVVNGLVITALYATYPKDVRNVDDALDARRGAAALERP</sequence>
<name>A0ABX6YHT5_9MICO</name>
<dbReference type="Proteomes" id="UP000662814">
    <property type="component" value="Chromosome"/>
</dbReference>
<protein>
    <recommendedName>
        <fullName evidence="4">Major facilitator superfamily (MFS) profile domain-containing protein</fullName>
    </recommendedName>
</protein>
<feature type="transmembrane region" description="Helical" evidence="1">
    <location>
        <begin position="12"/>
        <end position="36"/>
    </location>
</feature>
<keyword evidence="3" id="KW-1185">Reference proteome</keyword>
<dbReference type="SUPFAM" id="SSF103473">
    <property type="entry name" value="MFS general substrate transporter"/>
    <property type="match status" value="1"/>
</dbReference>
<organism evidence="2 3">
    <name type="scientific">Paramicrobacterium chengjingii</name>
    <dbReference type="NCBI Taxonomy" id="2769067"/>
    <lineage>
        <taxon>Bacteria</taxon>
        <taxon>Bacillati</taxon>
        <taxon>Actinomycetota</taxon>
        <taxon>Actinomycetes</taxon>
        <taxon>Micrococcales</taxon>
        <taxon>Microbacteriaceae</taxon>
        <taxon>Paramicrobacterium</taxon>
    </lineage>
</organism>
<dbReference type="RefSeq" id="WP_198248093.1">
    <property type="nucleotide sequence ID" value="NZ_CP061169.1"/>
</dbReference>
<feature type="transmembrane region" description="Helical" evidence="1">
    <location>
        <begin position="42"/>
        <end position="63"/>
    </location>
</feature>
<reference evidence="2 3" key="1">
    <citation type="submission" date="2020-12" db="EMBL/GenBank/DDBJ databases">
        <title>Microbacterium sp. HY060.</title>
        <authorList>
            <person name="Zhou J."/>
        </authorList>
    </citation>
    <scope>NUCLEOTIDE SEQUENCE [LARGE SCALE GENOMIC DNA]</scope>
    <source>
        <strain evidence="2 3">HY60</strain>
    </source>
</reference>
<accession>A0ABX6YHT5</accession>
<evidence type="ECO:0008006" key="4">
    <source>
        <dbReference type="Google" id="ProtNLM"/>
    </source>
</evidence>
<evidence type="ECO:0000313" key="2">
    <source>
        <dbReference type="EMBL" id="QPZ38379.1"/>
    </source>
</evidence>
<evidence type="ECO:0000313" key="3">
    <source>
        <dbReference type="Proteomes" id="UP000662814"/>
    </source>
</evidence>
<dbReference type="Gene3D" id="1.20.1250.20">
    <property type="entry name" value="MFS general substrate transporter like domains"/>
    <property type="match status" value="1"/>
</dbReference>
<gene>
    <name evidence="2" type="ORF">HCR76_16605</name>
</gene>
<dbReference type="InterPro" id="IPR036259">
    <property type="entry name" value="MFS_trans_sf"/>
</dbReference>